<protein>
    <submittedName>
        <fullName evidence="7">DNA-binding transcriptional MocR family regulator</fullName>
    </submittedName>
</protein>
<dbReference type="PANTHER" id="PTHR46577:SF1">
    <property type="entry name" value="HTH-TYPE TRANSCRIPTIONAL REGULATORY PROTEIN GABR"/>
    <property type="match status" value="1"/>
</dbReference>
<keyword evidence="2" id="KW-0663">Pyridoxal phosphate</keyword>
<dbReference type="InterPro" id="IPR004839">
    <property type="entry name" value="Aminotransferase_I/II_large"/>
</dbReference>
<dbReference type="Gene3D" id="3.40.640.10">
    <property type="entry name" value="Type I PLP-dependent aspartate aminotransferase-like (Major domain)"/>
    <property type="match status" value="1"/>
</dbReference>
<dbReference type="GO" id="GO:0003677">
    <property type="term" value="F:DNA binding"/>
    <property type="evidence" value="ECO:0007669"/>
    <property type="project" value="UniProtKB-KW"/>
</dbReference>
<dbReference type="InterPro" id="IPR036388">
    <property type="entry name" value="WH-like_DNA-bd_sf"/>
</dbReference>
<dbReference type="PANTHER" id="PTHR46577">
    <property type="entry name" value="HTH-TYPE TRANSCRIPTIONAL REGULATORY PROTEIN GABR"/>
    <property type="match status" value="1"/>
</dbReference>
<dbReference type="CDD" id="cd00609">
    <property type="entry name" value="AAT_like"/>
    <property type="match status" value="1"/>
</dbReference>
<keyword evidence="8" id="KW-1185">Reference proteome</keyword>
<comment type="caution">
    <text evidence="7">The sequence shown here is derived from an EMBL/GenBank/DDBJ whole genome shotgun (WGS) entry which is preliminary data.</text>
</comment>
<sequence>MAEWHSTVTPPALARLLASTRLPQAPGRRPAYRTLADQVRALVAEGRLAVGARMPAERELAAGLGLSRTTVATAYEALRAEGYLRSRRGAGSWTALPEGTSPPGDALHPVPPDQGDRVVDLGVAALPAPQPYLGQAAAAALELLPAYAAGHGNYPTGVPLLREAVARRYTERGLPTTPDQVLITTGAMGALHLAQRALLARGDRVAVEAPSYAHTLQSLQLGGARLVPVPMADPERPRWDLDEWQRVLRGAAPRLAYTIPDFHNPTGALIDEEQRRALLAHARAAGTVLLVDETPAELGWATPEADLPRPVAALDRSARVVTVGSAAKLLWGGLRIGWLRAAPTLVRQLAADRAFSDIGTPVLDQLIAAVLLTDHLPEVRAHQHDRLAESARALAAELHRQLPGWRFTMPPGGLALWVATDGLSGSALARAGERTGVRLAAGSRFGVDGAFEHHLRIPLTVPAGAAEDAVGRLAAAAELAGTDRWPALDDTPPLAV</sequence>
<dbReference type="EMBL" id="JAMZDX010000001">
    <property type="protein sequence ID" value="MCP2308197.1"/>
    <property type="molecule type" value="Genomic_DNA"/>
</dbReference>
<comment type="similarity">
    <text evidence="1">In the C-terminal section; belongs to the class-I pyridoxal-phosphate-dependent aminotransferase family.</text>
</comment>
<proteinExistence type="inferred from homology"/>
<dbReference type="SUPFAM" id="SSF46785">
    <property type="entry name" value="Winged helix' DNA-binding domain"/>
    <property type="match status" value="1"/>
</dbReference>
<gene>
    <name evidence="7" type="ORF">FHR36_001289</name>
</gene>
<dbReference type="InterPro" id="IPR000524">
    <property type="entry name" value="Tscrpt_reg_HTH_GntR"/>
</dbReference>
<reference evidence="7 8" key="1">
    <citation type="submission" date="2022-06" db="EMBL/GenBank/DDBJ databases">
        <title>Sequencing the genomes of 1000 actinobacteria strains.</title>
        <authorList>
            <person name="Klenk H.-P."/>
        </authorList>
    </citation>
    <scope>NUCLEOTIDE SEQUENCE [LARGE SCALE GENOMIC DNA]</scope>
    <source>
        <strain evidence="7 8">DSM 41656</strain>
    </source>
</reference>
<evidence type="ECO:0000259" key="6">
    <source>
        <dbReference type="PROSITE" id="PS50949"/>
    </source>
</evidence>
<dbReference type="SMART" id="SM00345">
    <property type="entry name" value="HTH_GNTR"/>
    <property type="match status" value="1"/>
</dbReference>
<dbReference type="Pfam" id="PF00392">
    <property type="entry name" value="GntR"/>
    <property type="match status" value="1"/>
</dbReference>
<evidence type="ECO:0000256" key="5">
    <source>
        <dbReference type="ARBA" id="ARBA00023163"/>
    </source>
</evidence>
<keyword evidence="4 7" id="KW-0238">DNA-binding</keyword>
<dbReference type="SUPFAM" id="SSF53383">
    <property type="entry name" value="PLP-dependent transferases"/>
    <property type="match status" value="1"/>
</dbReference>
<evidence type="ECO:0000256" key="3">
    <source>
        <dbReference type="ARBA" id="ARBA00023015"/>
    </source>
</evidence>
<dbReference type="InterPro" id="IPR015424">
    <property type="entry name" value="PyrdxlP-dep_Trfase"/>
</dbReference>
<dbReference type="CDD" id="cd07377">
    <property type="entry name" value="WHTH_GntR"/>
    <property type="match status" value="1"/>
</dbReference>
<dbReference type="InterPro" id="IPR036390">
    <property type="entry name" value="WH_DNA-bd_sf"/>
</dbReference>
<name>A0ABT1IST1_9ACTN</name>
<dbReference type="InterPro" id="IPR051446">
    <property type="entry name" value="HTH_trans_reg/aminotransferase"/>
</dbReference>
<feature type="domain" description="HTH gntR-type" evidence="6">
    <location>
        <begin position="29"/>
        <end position="97"/>
    </location>
</feature>
<dbReference type="Gene3D" id="1.10.10.10">
    <property type="entry name" value="Winged helix-like DNA-binding domain superfamily/Winged helix DNA-binding domain"/>
    <property type="match status" value="1"/>
</dbReference>
<evidence type="ECO:0000256" key="1">
    <source>
        <dbReference type="ARBA" id="ARBA00005384"/>
    </source>
</evidence>
<dbReference type="PROSITE" id="PS50949">
    <property type="entry name" value="HTH_GNTR"/>
    <property type="match status" value="1"/>
</dbReference>
<keyword evidence="5" id="KW-0804">Transcription</keyword>
<accession>A0ABT1IST1</accession>
<dbReference type="RefSeq" id="WP_253794542.1">
    <property type="nucleotide sequence ID" value="NZ_BAAAUB010000027.1"/>
</dbReference>
<evidence type="ECO:0000256" key="2">
    <source>
        <dbReference type="ARBA" id="ARBA00022898"/>
    </source>
</evidence>
<dbReference type="Pfam" id="PF00155">
    <property type="entry name" value="Aminotran_1_2"/>
    <property type="match status" value="1"/>
</dbReference>
<dbReference type="InterPro" id="IPR015421">
    <property type="entry name" value="PyrdxlP-dep_Trfase_major"/>
</dbReference>
<dbReference type="PRINTS" id="PR00035">
    <property type="entry name" value="HTHGNTR"/>
</dbReference>
<organism evidence="7 8">
    <name type="scientific">Kitasatospora paracochleata</name>
    <dbReference type="NCBI Taxonomy" id="58354"/>
    <lineage>
        <taxon>Bacteria</taxon>
        <taxon>Bacillati</taxon>
        <taxon>Actinomycetota</taxon>
        <taxon>Actinomycetes</taxon>
        <taxon>Kitasatosporales</taxon>
        <taxon>Streptomycetaceae</taxon>
        <taxon>Kitasatospora</taxon>
    </lineage>
</organism>
<evidence type="ECO:0000256" key="4">
    <source>
        <dbReference type="ARBA" id="ARBA00023125"/>
    </source>
</evidence>
<keyword evidence="3" id="KW-0805">Transcription regulation</keyword>
<evidence type="ECO:0000313" key="8">
    <source>
        <dbReference type="Proteomes" id="UP001206483"/>
    </source>
</evidence>
<evidence type="ECO:0000313" key="7">
    <source>
        <dbReference type="EMBL" id="MCP2308197.1"/>
    </source>
</evidence>
<dbReference type="Proteomes" id="UP001206483">
    <property type="component" value="Unassembled WGS sequence"/>
</dbReference>